<dbReference type="SMART" id="SM00530">
    <property type="entry name" value="HTH_XRE"/>
    <property type="match status" value="1"/>
</dbReference>
<keyword evidence="2" id="KW-0472">Membrane</keyword>
<evidence type="ECO:0000256" key="1">
    <source>
        <dbReference type="ARBA" id="ARBA00023125"/>
    </source>
</evidence>
<feature type="transmembrane region" description="Helical" evidence="2">
    <location>
        <begin position="84"/>
        <end position="104"/>
    </location>
</feature>
<dbReference type="GO" id="GO:0003677">
    <property type="term" value="F:DNA binding"/>
    <property type="evidence" value="ECO:0007669"/>
    <property type="project" value="UniProtKB-KW"/>
</dbReference>
<dbReference type="RefSeq" id="WP_126831227.1">
    <property type="nucleotide sequence ID" value="NZ_CBCRYB010000004.1"/>
</dbReference>
<dbReference type="PANTHER" id="PTHR46558:SF15">
    <property type="entry name" value="HELIX-TURN-HELIX DOMAIN PROTEIN"/>
    <property type="match status" value="1"/>
</dbReference>
<name>A0A430A7C3_9ENTE</name>
<keyword evidence="2" id="KW-0812">Transmembrane</keyword>
<protein>
    <submittedName>
        <fullName evidence="4">Transcriptional regulator</fullName>
    </submittedName>
</protein>
<dbReference type="Pfam" id="PF13127">
    <property type="entry name" value="DUF3955"/>
    <property type="match status" value="1"/>
</dbReference>
<dbReference type="AlphaFoldDB" id="A0A430A7C3"/>
<keyword evidence="1" id="KW-0238">DNA-binding</keyword>
<comment type="caution">
    <text evidence="4">The sequence shown here is derived from an EMBL/GenBank/DDBJ whole genome shotgun (WGS) entry which is preliminary data.</text>
</comment>
<dbReference type="OrthoDB" id="4427456at2"/>
<evidence type="ECO:0000313" key="4">
    <source>
        <dbReference type="EMBL" id="RSU03016.1"/>
    </source>
</evidence>
<evidence type="ECO:0000256" key="2">
    <source>
        <dbReference type="SAM" id="Phobius"/>
    </source>
</evidence>
<gene>
    <name evidence="4" type="ORF">CBF31_04625</name>
</gene>
<sequence>MEFANQIKKIRATHNLTQEQLGQKLNVSRQTISSWETGRNLPDLEMVVTLAKLFELSLDTLILGDDTMETKLIKDSDLVKRSKYNMGSIALVVIGLMCLILKSFTETTVLESGLLHEPYFFLLPIGFLLVFSGVILVILRVIFFGIKKIKNKKKTTD</sequence>
<dbReference type="Gene3D" id="1.10.260.40">
    <property type="entry name" value="lambda repressor-like DNA-binding domains"/>
    <property type="match status" value="1"/>
</dbReference>
<keyword evidence="5" id="KW-1185">Reference proteome</keyword>
<dbReference type="InterPro" id="IPR025016">
    <property type="entry name" value="DUF3955"/>
</dbReference>
<dbReference type="Proteomes" id="UP000287101">
    <property type="component" value="Unassembled WGS sequence"/>
</dbReference>
<feature type="domain" description="HTH cro/C1-type" evidence="3">
    <location>
        <begin position="7"/>
        <end position="61"/>
    </location>
</feature>
<dbReference type="EMBL" id="NGJY01000002">
    <property type="protein sequence ID" value="RSU03016.1"/>
    <property type="molecule type" value="Genomic_DNA"/>
</dbReference>
<reference evidence="4 5" key="1">
    <citation type="submission" date="2017-05" db="EMBL/GenBank/DDBJ databases">
        <title>Vagococcus spp. assemblies.</title>
        <authorList>
            <person name="Gulvik C.A."/>
        </authorList>
    </citation>
    <scope>NUCLEOTIDE SEQUENCE [LARGE SCALE GENOMIC DNA]</scope>
    <source>
        <strain evidence="4 5">CCUG 41755</strain>
    </source>
</reference>
<dbReference type="InterPro" id="IPR001387">
    <property type="entry name" value="Cro/C1-type_HTH"/>
</dbReference>
<evidence type="ECO:0000259" key="3">
    <source>
        <dbReference type="PROSITE" id="PS50943"/>
    </source>
</evidence>
<dbReference type="PROSITE" id="PS50943">
    <property type="entry name" value="HTH_CROC1"/>
    <property type="match status" value="1"/>
</dbReference>
<dbReference type="CDD" id="cd00093">
    <property type="entry name" value="HTH_XRE"/>
    <property type="match status" value="1"/>
</dbReference>
<dbReference type="InterPro" id="IPR010982">
    <property type="entry name" value="Lambda_DNA-bd_dom_sf"/>
</dbReference>
<organism evidence="4 5">
    <name type="scientific">Vagococcus fessus</name>
    <dbReference type="NCBI Taxonomy" id="120370"/>
    <lineage>
        <taxon>Bacteria</taxon>
        <taxon>Bacillati</taxon>
        <taxon>Bacillota</taxon>
        <taxon>Bacilli</taxon>
        <taxon>Lactobacillales</taxon>
        <taxon>Enterococcaceae</taxon>
        <taxon>Vagococcus</taxon>
    </lineage>
</organism>
<keyword evidence="2" id="KW-1133">Transmembrane helix</keyword>
<evidence type="ECO:0000313" key="5">
    <source>
        <dbReference type="Proteomes" id="UP000287101"/>
    </source>
</evidence>
<feature type="transmembrane region" description="Helical" evidence="2">
    <location>
        <begin position="119"/>
        <end position="143"/>
    </location>
</feature>
<proteinExistence type="predicted"/>
<dbReference type="Pfam" id="PF01381">
    <property type="entry name" value="HTH_3"/>
    <property type="match status" value="1"/>
</dbReference>
<dbReference type="SUPFAM" id="SSF47413">
    <property type="entry name" value="lambda repressor-like DNA-binding domains"/>
    <property type="match status" value="1"/>
</dbReference>
<dbReference type="PANTHER" id="PTHR46558">
    <property type="entry name" value="TRACRIPTIONAL REGULATORY PROTEIN-RELATED-RELATED"/>
    <property type="match status" value="1"/>
</dbReference>
<accession>A0A430A7C3</accession>